<comment type="caution">
    <text evidence="2">The sequence shown here is derived from an EMBL/GenBank/DDBJ whole genome shotgun (WGS) entry which is preliminary data.</text>
</comment>
<keyword evidence="1" id="KW-0812">Transmembrane</keyword>
<organism evidence="2 3">
    <name type="scientific">Brachionus calyciflorus</name>
    <dbReference type="NCBI Taxonomy" id="104777"/>
    <lineage>
        <taxon>Eukaryota</taxon>
        <taxon>Metazoa</taxon>
        <taxon>Spiralia</taxon>
        <taxon>Gnathifera</taxon>
        <taxon>Rotifera</taxon>
        <taxon>Eurotatoria</taxon>
        <taxon>Monogononta</taxon>
        <taxon>Pseudotrocha</taxon>
        <taxon>Ploima</taxon>
        <taxon>Brachionidae</taxon>
        <taxon>Brachionus</taxon>
    </lineage>
</organism>
<accession>A0A814HRE1</accession>
<dbReference type="AlphaFoldDB" id="A0A814HRE1"/>
<keyword evidence="1" id="KW-1133">Transmembrane helix</keyword>
<dbReference type="Proteomes" id="UP000663879">
    <property type="component" value="Unassembled WGS sequence"/>
</dbReference>
<keyword evidence="3" id="KW-1185">Reference proteome</keyword>
<keyword evidence="1" id="KW-0472">Membrane</keyword>
<protein>
    <submittedName>
        <fullName evidence="2">Uncharacterized protein</fullName>
    </submittedName>
</protein>
<name>A0A814HRE1_9BILA</name>
<proteinExistence type="predicted"/>
<evidence type="ECO:0000313" key="3">
    <source>
        <dbReference type="Proteomes" id="UP000663879"/>
    </source>
</evidence>
<feature type="transmembrane region" description="Helical" evidence="1">
    <location>
        <begin position="514"/>
        <end position="531"/>
    </location>
</feature>
<reference evidence="2" key="1">
    <citation type="submission" date="2021-02" db="EMBL/GenBank/DDBJ databases">
        <authorList>
            <person name="Nowell W R."/>
        </authorList>
    </citation>
    <scope>NUCLEOTIDE SEQUENCE</scope>
    <source>
        <strain evidence="2">Ploen Becks lab</strain>
    </source>
</reference>
<gene>
    <name evidence="2" type="ORF">OXX778_LOCUS17077</name>
</gene>
<dbReference type="EMBL" id="CAJNOC010004250">
    <property type="protein sequence ID" value="CAF1014855.1"/>
    <property type="molecule type" value="Genomic_DNA"/>
</dbReference>
<evidence type="ECO:0000256" key="1">
    <source>
        <dbReference type="SAM" id="Phobius"/>
    </source>
</evidence>
<evidence type="ECO:0000313" key="2">
    <source>
        <dbReference type="EMBL" id="CAF1014855.1"/>
    </source>
</evidence>
<sequence>MYKNWLIEQIDDQNINRNSRNRRRINQPLNNIINSNGQLNFELNASRSAEQSITYSGNLNSAEQTGADLNNQLIGDMILTQNVENEQTDFTANTVMEQANVETPIQSELPRQTNSDEKTLGINNESSDEILLDLSRLIFQMSFDERILTLISENVNDIKTTITSYNSDALKNQKESLDSHKEYIQIQNELLNGQKEVNSMACRRFESFNDLNSTANMSMLFSNSGNQSSPSLPGIQNTSIELNNSENITQPQIINYEESNNAQSLIQSQLLVMNSPLINSSVTRLNLFQVTSTVHSSRYSSRNSSDSVINIDHNSINNSRNVSAEENIEKRNEPLNNVEEFVLEFNRLLGKYIEKQFQHLNYKKLKENPLTKPIILIIEFTLKRRTVGGEEEYYYYQKIAQTRRRSSKKKRVFESLMFQIGYVPVYNLTFTPKVDVNTSLVADEPVLSNSDKNLRFFSKMNFTVMAVNETINMVNNCSNDSNYTVLNQNKTSLEWIEVNFLIWYQHVKFFLEEFHVDVLAAMVVILIMLLFRKKGGMTVKCYVCLYCESMIRYSEE</sequence>